<dbReference type="GO" id="GO:0000976">
    <property type="term" value="F:transcription cis-regulatory region binding"/>
    <property type="evidence" value="ECO:0007669"/>
    <property type="project" value="TreeGrafter"/>
</dbReference>
<dbReference type="Pfam" id="PF00126">
    <property type="entry name" value="HTH_1"/>
    <property type="match status" value="1"/>
</dbReference>
<accession>A0A0L1JUG3</accession>
<evidence type="ECO:0000256" key="2">
    <source>
        <dbReference type="ARBA" id="ARBA00023015"/>
    </source>
</evidence>
<dbReference type="InterPro" id="IPR005119">
    <property type="entry name" value="LysR_subst-bd"/>
</dbReference>
<gene>
    <name evidence="6" type="ORF">ATO11_01525</name>
</gene>
<name>A0A0L1JUG3_9RHOB</name>
<evidence type="ECO:0000256" key="4">
    <source>
        <dbReference type="ARBA" id="ARBA00023163"/>
    </source>
</evidence>
<keyword evidence="7" id="KW-1185">Reference proteome</keyword>
<dbReference type="InterPro" id="IPR036388">
    <property type="entry name" value="WH-like_DNA-bd_sf"/>
</dbReference>
<keyword evidence="2" id="KW-0805">Transcription regulation</keyword>
<dbReference type="PANTHER" id="PTHR30126:SF40">
    <property type="entry name" value="HTH-TYPE TRANSCRIPTIONAL REGULATOR GLTR"/>
    <property type="match status" value="1"/>
</dbReference>
<dbReference type="Pfam" id="PF03466">
    <property type="entry name" value="LysR_substrate"/>
    <property type="match status" value="1"/>
</dbReference>
<protein>
    <submittedName>
        <fullName evidence="6">LysR family transcriptional regulator</fullName>
    </submittedName>
</protein>
<sequence length="325" mass="35812">MSNSPRRITLWGIEVFVACAEERSVSAAARRLGASVSAVSQQMTNLEDAIGVSLMNRGERPMTLTPAGETFRRRAQAILNEAAQARAELGMADLGALTRFRLGMIEDFEADVTPHLLAFMAEELRGCQFLLDTGASHALYDQLDARALDVIVAAEMGAEAAWMEVHPLVTERYVGAAPRGVIDPDGDIAAQVTALPLVQYTTRHAMGRQIASHLARQNLTVARRFELDSYHAILALVGSGAGWTILTPLALNRATRFSDMIDVFPLPFQKLERTISLIARREILHDMPARVATELRDILNRDVIAPSIDRMPWMQDHLTLHRASP</sequence>
<evidence type="ECO:0000313" key="6">
    <source>
        <dbReference type="EMBL" id="KNG95332.1"/>
    </source>
</evidence>
<dbReference type="InterPro" id="IPR000847">
    <property type="entry name" value="LysR_HTH_N"/>
</dbReference>
<dbReference type="RefSeq" id="WP_050529053.1">
    <property type="nucleotide sequence ID" value="NZ_AQQZ01000001.1"/>
</dbReference>
<evidence type="ECO:0000313" key="7">
    <source>
        <dbReference type="Proteomes" id="UP000036938"/>
    </source>
</evidence>
<dbReference type="GO" id="GO:0003700">
    <property type="term" value="F:DNA-binding transcription factor activity"/>
    <property type="evidence" value="ECO:0007669"/>
    <property type="project" value="InterPro"/>
</dbReference>
<dbReference type="SUPFAM" id="SSF53850">
    <property type="entry name" value="Periplasmic binding protein-like II"/>
    <property type="match status" value="1"/>
</dbReference>
<dbReference type="InterPro" id="IPR036390">
    <property type="entry name" value="WH_DNA-bd_sf"/>
</dbReference>
<dbReference type="SUPFAM" id="SSF46785">
    <property type="entry name" value="Winged helix' DNA-binding domain"/>
    <property type="match status" value="1"/>
</dbReference>
<dbReference type="OrthoDB" id="7776850at2"/>
<evidence type="ECO:0000256" key="1">
    <source>
        <dbReference type="ARBA" id="ARBA00009437"/>
    </source>
</evidence>
<dbReference type="EMBL" id="AQQZ01000001">
    <property type="protein sequence ID" value="KNG95332.1"/>
    <property type="molecule type" value="Genomic_DNA"/>
</dbReference>
<dbReference type="STRING" id="1317121.ATO11_01525"/>
<dbReference type="AlphaFoldDB" id="A0A0L1JUG3"/>
<evidence type="ECO:0000259" key="5">
    <source>
        <dbReference type="PROSITE" id="PS50931"/>
    </source>
</evidence>
<feature type="domain" description="HTH lysR-type" evidence="5">
    <location>
        <begin position="8"/>
        <end position="65"/>
    </location>
</feature>
<comment type="caution">
    <text evidence="6">The sequence shown here is derived from an EMBL/GenBank/DDBJ whole genome shotgun (WGS) entry which is preliminary data.</text>
</comment>
<reference evidence="6 7" key="1">
    <citation type="journal article" date="2015" name="Int. J. Syst. Evol. Microbiol.">
        <title>Aestuariivita atlantica sp. nov., isolated from deep sea sediment of the Atlantic Ocean.</title>
        <authorList>
            <person name="Li G."/>
            <person name="Lai Q."/>
            <person name="Du Y."/>
            <person name="Liu X."/>
            <person name="Sun F."/>
            <person name="Shao Z."/>
        </authorList>
    </citation>
    <scope>NUCLEOTIDE SEQUENCE [LARGE SCALE GENOMIC DNA]</scope>
    <source>
        <strain evidence="6 7">22II-S11-z3</strain>
    </source>
</reference>
<comment type="similarity">
    <text evidence="1">Belongs to the LysR transcriptional regulatory family.</text>
</comment>
<dbReference type="Gene3D" id="3.40.190.10">
    <property type="entry name" value="Periplasmic binding protein-like II"/>
    <property type="match status" value="2"/>
</dbReference>
<dbReference type="PATRIC" id="fig|1317121.7.peg.303"/>
<evidence type="ECO:0000256" key="3">
    <source>
        <dbReference type="ARBA" id="ARBA00023125"/>
    </source>
</evidence>
<organism evidence="6 7">
    <name type="scientific">Pseudaestuariivita atlantica</name>
    <dbReference type="NCBI Taxonomy" id="1317121"/>
    <lineage>
        <taxon>Bacteria</taxon>
        <taxon>Pseudomonadati</taxon>
        <taxon>Pseudomonadota</taxon>
        <taxon>Alphaproteobacteria</taxon>
        <taxon>Rhodobacterales</taxon>
        <taxon>Paracoccaceae</taxon>
        <taxon>Pseudaestuariivita</taxon>
    </lineage>
</organism>
<dbReference type="Proteomes" id="UP000036938">
    <property type="component" value="Unassembled WGS sequence"/>
</dbReference>
<dbReference type="PROSITE" id="PS50931">
    <property type="entry name" value="HTH_LYSR"/>
    <property type="match status" value="1"/>
</dbReference>
<dbReference type="FunFam" id="1.10.10.10:FF:000001">
    <property type="entry name" value="LysR family transcriptional regulator"/>
    <property type="match status" value="1"/>
</dbReference>
<proteinExistence type="inferred from homology"/>
<keyword evidence="4" id="KW-0804">Transcription</keyword>
<dbReference type="PANTHER" id="PTHR30126">
    <property type="entry name" value="HTH-TYPE TRANSCRIPTIONAL REGULATOR"/>
    <property type="match status" value="1"/>
</dbReference>
<dbReference type="Gene3D" id="1.10.10.10">
    <property type="entry name" value="Winged helix-like DNA-binding domain superfamily/Winged helix DNA-binding domain"/>
    <property type="match status" value="1"/>
</dbReference>
<keyword evidence="3" id="KW-0238">DNA-binding</keyword>